<keyword evidence="2" id="KW-0812">Transmembrane</keyword>
<feature type="compositionally biased region" description="Basic residues" evidence="1">
    <location>
        <begin position="23"/>
        <end position="38"/>
    </location>
</feature>
<dbReference type="AlphaFoldDB" id="A0A504X7E8"/>
<reference evidence="4" key="1">
    <citation type="submission" date="2019-02" db="EMBL/GenBank/DDBJ databases">
        <title>FDA dAtabase for Regulatory Grade micrObial Sequences (FDA-ARGOS): Supporting development and validation of Infectious Disease Dx tests.</title>
        <authorList>
            <person name="Duncan R."/>
            <person name="Fisher C."/>
            <person name="Tallon L."/>
            <person name="Sadzewicz L."/>
            <person name="Sengamalay N."/>
            <person name="Ott S."/>
            <person name="Godinez A."/>
            <person name="Nagaraj S."/>
            <person name="Vavikolanu K."/>
            <person name="Vyas G."/>
            <person name="Nadendla S."/>
            <person name="Aluvathingal J."/>
            <person name="Sichtig H."/>
        </authorList>
    </citation>
    <scope>NUCLEOTIDE SEQUENCE [LARGE SCALE GENOMIC DNA]</scope>
    <source>
        <strain evidence="4">FDAARGOS_360</strain>
    </source>
</reference>
<evidence type="ECO:0000313" key="3">
    <source>
        <dbReference type="EMBL" id="TPP42030.1"/>
    </source>
</evidence>
<dbReference type="VEuPathDB" id="TriTrypDB:LdCL_360050400"/>
<name>A0A504X7E8_LEIDO</name>
<comment type="caution">
    <text evidence="3">The sequence shown here is derived from an EMBL/GenBank/DDBJ whole genome shotgun (WGS) entry which is preliminary data.</text>
</comment>
<dbReference type="VEuPathDB" id="TriTrypDB:LDHU3_36.5850"/>
<feature type="transmembrane region" description="Helical" evidence="2">
    <location>
        <begin position="355"/>
        <end position="377"/>
    </location>
</feature>
<proteinExistence type="predicted"/>
<evidence type="ECO:0000313" key="4">
    <source>
        <dbReference type="Proteomes" id="UP000318821"/>
    </source>
</evidence>
<dbReference type="VEuPathDB" id="TriTrypDB:LdBPK_364330.1"/>
<keyword evidence="2" id="KW-0472">Membrane</keyword>
<keyword evidence="2" id="KW-1133">Transmembrane helix</keyword>
<feature type="transmembrane region" description="Helical" evidence="2">
    <location>
        <begin position="282"/>
        <end position="304"/>
    </location>
</feature>
<accession>A0A504X7E8</accession>
<sequence>MRRTRLVCTATPEKFSILGTTHPKPKRNGMGRNNKMRSKPSDNVAWYDKGPVEWLPRPVRLTYDQLDQLRDWVMRETIAGRTEEFNKIRHLHREWSQHPLMPVLGDVEPKFPLNLYKQNHRAKRRFLVRWHKANSPAYWMWMPRGPAVATPLHRSIPSQFPEHWNVFSLRIALSIIYFILVVLLCIMQDISLFSTPTIRIMNIEASHIVGAKTFIADTWFKVDQSIYGANVTGRIDVKLWVTKMNMNVEIPYGYVPQNISQVYRVQDVPCAEFRNFFRCMQIFSLLSIFTGFIVWVFTVSNFFTRMFLPLLWLFLWVTIAFTATTVAMMLRVLCDGACYGEVDEIPPFTALATPMGGFALAFISLQTYLVTSIMTVFL</sequence>
<feature type="transmembrane region" description="Helical" evidence="2">
    <location>
        <begin position="164"/>
        <end position="186"/>
    </location>
</feature>
<organism evidence="3 4">
    <name type="scientific">Leishmania donovani</name>
    <dbReference type="NCBI Taxonomy" id="5661"/>
    <lineage>
        <taxon>Eukaryota</taxon>
        <taxon>Discoba</taxon>
        <taxon>Euglenozoa</taxon>
        <taxon>Kinetoplastea</taxon>
        <taxon>Metakinetoplastina</taxon>
        <taxon>Trypanosomatida</taxon>
        <taxon>Trypanosomatidae</taxon>
        <taxon>Leishmaniinae</taxon>
        <taxon>Leishmania</taxon>
    </lineage>
</organism>
<feature type="region of interest" description="Disordered" evidence="1">
    <location>
        <begin position="18"/>
        <end position="42"/>
    </location>
</feature>
<evidence type="ECO:0000256" key="2">
    <source>
        <dbReference type="SAM" id="Phobius"/>
    </source>
</evidence>
<dbReference type="Proteomes" id="UP000318821">
    <property type="component" value="Unassembled WGS sequence"/>
</dbReference>
<gene>
    <name evidence="3" type="ORF">CGC20_27860</name>
</gene>
<protein>
    <submittedName>
        <fullName evidence="3">Amastin surface glycofamily protein</fullName>
    </submittedName>
</protein>
<feature type="transmembrane region" description="Helical" evidence="2">
    <location>
        <begin position="310"/>
        <end position="334"/>
    </location>
</feature>
<evidence type="ECO:0000256" key="1">
    <source>
        <dbReference type="SAM" id="MobiDB-lite"/>
    </source>
</evidence>
<dbReference type="EMBL" id="RHLD01000002">
    <property type="protein sequence ID" value="TPP42030.1"/>
    <property type="molecule type" value="Genomic_DNA"/>
</dbReference>